<gene>
    <name evidence="1" type="ORF">P8192_06940</name>
</gene>
<dbReference type="EMBL" id="CP121252">
    <property type="protein sequence ID" value="WFP17824.1"/>
    <property type="molecule type" value="Genomic_DNA"/>
</dbReference>
<accession>A0ABY8H9J5</accession>
<reference evidence="1 2" key="1">
    <citation type="submission" date="2023-04" db="EMBL/GenBank/DDBJ databases">
        <title>Funneling lignin-derived compounds into biodiesel using alkali-halophilic Citricoccus sp. P2.</title>
        <authorList>
            <person name="Luo C.-B."/>
        </authorList>
    </citation>
    <scope>NUCLEOTIDE SEQUENCE [LARGE SCALE GENOMIC DNA]</scope>
    <source>
        <strain evidence="1 2">P2</strain>
    </source>
</reference>
<protein>
    <submittedName>
        <fullName evidence="1">Uncharacterized protein</fullName>
    </submittedName>
</protein>
<dbReference type="RefSeq" id="WP_278159569.1">
    <property type="nucleotide sequence ID" value="NZ_CP121252.1"/>
</dbReference>
<organism evidence="1 2">
    <name type="scientific">Citricoccus muralis</name>
    <dbReference type="NCBI Taxonomy" id="169134"/>
    <lineage>
        <taxon>Bacteria</taxon>
        <taxon>Bacillati</taxon>
        <taxon>Actinomycetota</taxon>
        <taxon>Actinomycetes</taxon>
        <taxon>Micrococcales</taxon>
        <taxon>Micrococcaceae</taxon>
        <taxon>Citricoccus</taxon>
    </lineage>
</organism>
<proteinExistence type="predicted"/>
<evidence type="ECO:0000313" key="1">
    <source>
        <dbReference type="EMBL" id="WFP17824.1"/>
    </source>
</evidence>
<dbReference type="Proteomes" id="UP001219037">
    <property type="component" value="Chromosome"/>
</dbReference>
<evidence type="ECO:0000313" key="2">
    <source>
        <dbReference type="Proteomes" id="UP001219037"/>
    </source>
</evidence>
<sequence>MYSIGVGRTHARTRVVLIIKDRHITIVDKTTGEVIRDLTLDPTRRYQKQ</sequence>
<name>A0ABY8H9J5_9MICC</name>
<keyword evidence="2" id="KW-1185">Reference proteome</keyword>